<evidence type="ECO:0000259" key="14">
    <source>
        <dbReference type="Pfam" id="PF08408"/>
    </source>
</evidence>
<evidence type="ECO:0000256" key="7">
    <source>
        <dbReference type="ARBA" id="ARBA00022932"/>
    </source>
</evidence>
<dbReference type="InterPro" id="IPR043502">
    <property type="entry name" value="DNA/RNA_pol_sf"/>
</dbReference>
<evidence type="ECO:0000256" key="6">
    <source>
        <dbReference type="ARBA" id="ARBA00022705"/>
    </source>
</evidence>
<keyword evidence="8" id="KW-1194">Viral DNA replication</keyword>
<dbReference type="InterPro" id="IPR012337">
    <property type="entry name" value="RNaseH-like_sf"/>
</dbReference>
<dbReference type="EC" id="2.7.7.7" evidence="2 11"/>
<evidence type="ECO:0000256" key="5">
    <source>
        <dbReference type="ARBA" id="ARBA00022695"/>
    </source>
</evidence>
<evidence type="ECO:0000256" key="2">
    <source>
        <dbReference type="ARBA" id="ARBA00012417"/>
    </source>
</evidence>
<dbReference type="Pfam" id="PF00136">
    <property type="entry name" value="DNA_pol_B"/>
    <property type="match status" value="1"/>
</dbReference>
<sequence>MDIRCVNWFENKGDIKYIYLKAITKSSTVIFIRFDYNYHYVYDTDTELDFTPIDSSELGQFNIIDIDEIVDKDIRDVVDRKTYTKHLRLVKDNRKNRQKGYLSEYLDITWFYLLNSIKPDGCYEINMEKLSAISRDCYHCKEPNKLFTKEIPLFDIKYTYLCFDIECQFDKKFPSVFVNPISHISCLIIDTKREYKFSLINTDLLDDKSPTINHHNDFSPATGLTFCTEIVMLNIMKRILEHRFDFIITFNGNNFDIRYITGRLEILEKKFIYFSLPDKSETIKLKIFERFQSGGTFTNKTYHINNNNGAIFFDLYAFIQKTERLESYKLDNISKNIFNCIGTIKDMSGNILTIEANTIENSKDKLDIFITVLSTGNYITIDNLEITEILDKNIQPDKFVIKVYSNKQYDINTCHLISFGKDDVDLKQMYNNYNLETAIKMEKYCIHDACLCKYIWDYYRVPSKINAASSTYLLPQCLALEYRASTLIKGPLLKLLLDERIVYQRVNSKVKYPYIGGKVFMPSQKTFENNVMIFDYNSLYPNVCVYANLSPETLVCVVLSSNKLESEINIKTIKAKYPYPDYIYVICESRLKGYYNEIVVYDRRKEGIIPKLLNIFMLKRKTYKKLLKDATTTIETALYDSLQYIYKIIANSVYGLMGFNNSILYSYSSAKACTTIGRNMIMYLDSVMNGAVWENDKLVLADFPRNIFSGEVIFSKEIPVTQVDGTFKFRSVYGDTDSIFSEISSKDVEKTLAIARILEQVINTKVLYGNFRIEFEAIYTQLILQSKKKYTTIKYSAAYKPGDKPIRINKGTSETRRDVALFHKHMIQKYKDLLMKALMESDTKNDITRTILQHLETDMVKEFSYNTDFEKYLLSRKHHNNYKCITHSNFELVKKYNIENTEKIEIGERYFYIYICDASLPWQKKLCNIQSYETIADSKFSLPYNKRIFYEVYFKRIAAEVVNLLPDKTICTLFFTRLFATKPTFALD</sequence>
<dbReference type="Gene3D" id="1.10.287.690">
    <property type="entry name" value="Helix hairpin bin"/>
    <property type="match status" value="1"/>
</dbReference>
<accession>A0A0M3ZCQ4</accession>
<dbReference type="SUPFAM" id="SSF53098">
    <property type="entry name" value="Ribonuclease H-like"/>
    <property type="match status" value="1"/>
</dbReference>
<dbReference type="Pfam" id="PF03104">
    <property type="entry name" value="DNA_pol_B_exo1"/>
    <property type="match status" value="1"/>
</dbReference>
<dbReference type="InterPro" id="IPR036397">
    <property type="entry name" value="RNaseH_sf"/>
</dbReference>
<feature type="domain" description="DNA-directed DNA polymerase family B viral insert" evidence="14">
    <location>
        <begin position="334"/>
        <end position="461"/>
    </location>
</feature>
<dbReference type="GO" id="GO:0006260">
    <property type="term" value="P:DNA replication"/>
    <property type="evidence" value="ECO:0007669"/>
    <property type="project" value="UniProtKB-KW"/>
</dbReference>
<comment type="similarity">
    <text evidence="1 11">Belongs to the DNA polymerase type-B family.</text>
</comment>
<dbReference type="InterPro" id="IPR006134">
    <property type="entry name" value="DNA-dir_DNA_pol_B_multi_dom"/>
</dbReference>
<keyword evidence="5 11" id="KW-0548">Nucleotidyltransferase</keyword>
<evidence type="ECO:0000256" key="8">
    <source>
        <dbReference type="ARBA" id="ARBA00023109"/>
    </source>
</evidence>
<dbReference type="PANTHER" id="PTHR10322">
    <property type="entry name" value="DNA POLYMERASE CATALYTIC SUBUNIT"/>
    <property type="match status" value="1"/>
</dbReference>
<evidence type="ECO:0000256" key="9">
    <source>
        <dbReference type="ARBA" id="ARBA00023125"/>
    </source>
</evidence>
<feature type="domain" description="DNA-directed DNA polymerase family B exonuclease" evidence="13">
    <location>
        <begin position="101"/>
        <end position="333"/>
    </location>
</feature>
<proteinExistence type="inferred from homology"/>
<dbReference type="Proteomes" id="UP000142477">
    <property type="component" value="Segment"/>
</dbReference>
<dbReference type="GO" id="GO:0003887">
    <property type="term" value="F:DNA-directed DNA polymerase activity"/>
    <property type="evidence" value="ECO:0007669"/>
    <property type="project" value="UniProtKB-KW"/>
</dbReference>
<dbReference type="Pfam" id="PF08408">
    <property type="entry name" value="DNA_pol_B_3"/>
    <property type="match status" value="1"/>
</dbReference>
<keyword evidence="6 11" id="KW-0235">DNA replication</keyword>
<evidence type="ECO:0000259" key="15">
    <source>
        <dbReference type="Pfam" id="PF08452"/>
    </source>
</evidence>
<organism evidence="16 17">
    <name type="scientific">Turkeypox virus</name>
    <dbReference type="NCBI Taxonomy" id="336486"/>
    <lineage>
        <taxon>Viruses</taxon>
        <taxon>Varidnaviria</taxon>
        <taxon>Bamfordvirae</taxon>
        <taxon>Nucleocytoviricota</taxon>
        <taxon>Pokkesviricetes</taxon>
        <taxon>Chitovirales</taxon>
        <taxon>Poxviridae</taxon>
        <taxon>Chordopoxvirinae</taxon>
        <taxon>Avipoxvirus</taxon>
        <taxon>Avipoxvirus turkeypox</taxon>
    </lineage>
</organism>
<dbReference type="PANTHER" id="PTHR10322:SF23">
    <property type="entry name" value="DNA POLYMERASE DELTA CATALYTIC SUBUNIT"/>
    <property type="match status" value="1"/>
</dbReference>
<dbReference type="InterPro" id="IPR017964">
    <property type="entry name" value="DNA-dir_DNA_pol_B_CS"/>
</dbReference>
<feature type="domain" description="DNA polymerase B exonuclease N-terminal" evidence="15">
    <location>
        <begin position="1"/>
        <end position="22"/>
    </location>
</feature>
<dbReference type="RefSeq" id="YP_009177089.1">
    <property type="nucleotide sequence ID" value="NC_028238.1"/>
</dbReference>
<evidence type="ECO:0000259" key="12">
    <source>
        <dbReference type="Pfam" id="PF00136"/>
    </source>
</evidence>
<reference evidence="16 17" key="1">
    <citation type="journal article" date="2015" name="Infect. Genet. Evol.">
        <title>Unique genomic organization of a novel Avipoxvirus detected in turkey (Meleagris gallopavo).</title>
        <authorList>
            <person name="Banyai K."/>
            <person name="Palya V."/>
            <person name="Denes B."/>
            <person name="Glavits R."/>
            <person name="Ivanics E."/>
            <person name="Horvath B."/>
            <person name="Farkas S.L."/>
            <person name="Marton S."/>
            <person name="Balint A."/>
            <person name="Gyuranecz M."/>
            <person name="Erdelyi K."/>
            <person name="Dan A."/>
        </authorList>
    </citation>
    <scope>NUCLEOTIDE SEQUENCE [LARGE SCALE GENOMIC DNA]</scope>
    <source>
        <strain evidence="16 17">TKPV-HU1124/2011</strain>
    </source>
</reference>
<dbReference type="GO" id="GO:0000166">
    <property type="term" value="F:nucleotide binding"/>
    <property type="evidence" value="ECO:0007669"/>
    <property type="project" value="InterPro"/>
</dbReference>
<evidence type="ECO:0000313" key="17">
    <source>
        <dbReference type="Proteomes" id="UP000142477"/>
    </source>
</evidence>
<keyword evidence="17" id="KW-1185">Reference proteome</keyword>
<comment type="catalytic activity">
    <reaction evidence="10 11">
        <text>DNA(n) + a 2'-deoxyribonucleoside 5'-triphosphate = DNA(n+1) + diphosphate</text>
        <dbReference type="Rhea" id="RHEA:22508"/>
        <dbReference type="Rhea" id="RHEA-COMP:17339"/>
        <dbReference type="Rhea" id="RHEA-COMP:17340"/>
        <dbReference type="ChEBI" id="CHEBI:33019"/>
        <dbReference type="ChEBI" id="CHEBI:61560"/>
        <dbReference type="ChEBI" id="CHEBI:173112"/>
        <dbReference type="EC" id="2.7.7.7"/>
    </reaction>
</comment>
<name>A0A0M3ZCQ4_9POXV</name>
<dbReference type="SMART" id="SM00486">
    <property type="entry name" value="POLBc"/>
    <property type="match status" value="1"/>
</dbReference>
<dbReference type="InterPro" id="IPR013660">
    <property type="entry name" value="DNApol_B_exo_N"/>
</dbReference>
<dbReference type="KEGG" id="vg:26122758"/>
<dbReference type="SUPFAM" id="SSF56672">
    <property type="entry name" value="DNA/RNA polymerases"/>
    <property type="match status" value="1"/>
</dbReference>
<evidence type="ECO:0000313" key="16">
    <source>
        <dbReference type="EMBL" id="ALA62442.1"/>
    </source>
</evidence>
<dbReference type="PRINTS" id="PR00106">
    <property type="entry name" value="DNAPOLB"/>
</dbReference>
<dbReference type="InterPro" id="IPR006133">
    <property type="entry name" value="DNA-dir_DNA_pol_B_exonuc"/>
</dbReference>
<protein>
    <recommendedName>
        <fullName evidence="3 11">DNA polymerase</fullName>
        <ecNumber evidence="2 11">2.7.7.7</ecNumber>
    </recommendedName>
</protein>
<evidence type="ECO:0000256" key="4">
    <source>
        <dbReference type="ARBA" id="ARBA00022679"/>
    </source>
</evidence>
<dbReference type="GeneID" id="26122758"/>
<evidence type="ECO:0000256" key="3">
    <source>
        <dbReference type="ARBA" id="ARBA00015749"/>
    </source>
</evidence>
<dbReference type="InterPro" id="IPR023211">
    <property type="entry name" value="DNA_pol_palm_dom_sf"/>
</dbReference>
<keyword evidence="4 11" id="KW-0808">Transferase</keyword>
<keyword evidence="9 11" id="KW-0238">DNA-binding</keyword>
<dbReference type="PROSITE" id="PS00116">
    <property type="entry name" value="DNA_POLYMERASE_B"/>
    <property type="match status" value="1"/>
</dbReference>
<evidence type="ECO:0000256" key="11">
    <source>
        <dbReference type="RuleBase" id="RU000442"/>
    </source>
</evidence>
<evidence type="ECO:0000256" key="1">
    <source>
        <dbReference type="ARBA" id="ARBA00005755"/>
    </source>
</evidence>
<dbReference type="Pfam" id="PF08452">
    <property type="entry name" value="DNAP_B_exo_N"/>
    <property type="match status" value="1"/>
</dbReference>
<evidence type="ECO:0000259" key="13">
    <source>
        <dbReference type="Pfam" id="PF03104"/>
    </source>
</evidence>
<evidence type="ECO:0000256" key="10">
    <source>
        <dbReference type="ARBA" id="ARBA00049244"/>
    </source>
</evidence>
<keyword evidence="7 11" id="KW-0239">DNA-directed DNA polymerase</keyword>
<dbReference type="GO" id="GO:0003677">
    <property type="term" value="F:DNA binding"/>
    <property type="evidence" value="ECO:0007669"/>
    <property type="project" value="UniProtKB-KW"/>
</dbReference>
<feature type="domain" description="DNA-directed DNA polymerase family B multifunctional" evidence="12">
    <location>
        <begin position="475"/>
        <end position="965"/>
    </location>
</feature>
<dbReference type="OrthoDB" id="165at10239"/>
<dbReference type="Gene3D" id="3.30.420.10">
    <property type="entry name" value="Ribonuclease H-like superfamily/Ribonuclease H"/>
    <property type="match status" value="1"/>
</dbReference>
<dbReference type="EMBL" id="KP728110">
    <property type="protein sequence ID" value="ALA62442.1"/>
    <property type="molecule type" value="Genomic_DNA"/>
</dbReference>
<dbReference type="InterPro" id="IPR006172">
    <property type="entry name" value="DNA-dir_DNA_pol_B"/>
</dbReference>
<dbReference type="Gene3D" id="3.90.1600.10">
    <property type="entry name" value="Palm domain of DNA polymerase"/>
    <property type="match status" value="1"/>
</dbReference>
<dbReference type="InterPro" id="IPR013617">
    <property type="entry name" value="DNA-dir_DNA_pol_B_vir_insert"/>
</dbReference>
<dbReference type="InterPro" id="IPR050240">
    <property type="entry name" value="DNA_pol_type-B"/>
</dbReference>
<dbReference type="GO" id="GO:0039693">
    <property type="term" value="P:viral DNA genome replication"/>
    <property type="evidence" value="ECO:0007669"/>
    <property type="project" value="UniProtKB-KW"/>
</dbReference>